<name>A0A7C9EQ46_OPUST</name>
<keyword evidence="1" id="KW-0812">Transmembrane</keyword>
<sequence>MVEEMHALERKTQCAKVPDALQITSALADQQISVHSQSSQREFQICSATGQDSRCKHSRIEALPGVEQSKEQFGISCYPLPNSQAAHVGGSQTGELVSHSSALRSSQETTTCALPADITRPLAWSPLPSPYQKKKKRNSYLIVLVCAWANCTILAGKTVTLVGGLVRQKYLGDF</sequence>
<protein>
    <submittedName>
        <fullName evidence="2">Uncharacterized protein</fullName>
    </submittedName>
</protein>
<dbReference type="AlphaFoldDB" id="A0A7C9EQ46"/>
<keyword evidence="1" id="KW-0472">Membrane</keyword>
<keyword evidence="1" id="KW-1133">Transmembrane helix</keyword>
<reference evidence="2" key="2">
    <citation type="submission" date="2020-07" db="EMBL/GenBank/DDBJ databases">
        <authorList>
            <person name="Vera ALvarez R."/>
            <person name="Arias-Moreno D.M."/>
            <person name="Jimenez-Jacinto V."/>
            <person name="Jimenez-Bremont J.F."/>
            <person name="Swaminathan K."/>
            <person name="Moose S.P."/>
            <person name="Guerrero-Gonzalez M.L."/>
            <person name="Marino-Ramirez L."/>
            <person name="Landsman D."/>
            <person name="Rodriguez-Kessler M."/>
            <person name="Delgado-Sanchez P."/>
        </authorList>
    </citation>
    <scope>NUCLEOTIDE SEQUENCE</scope>
    <source>
        <tissue evidence="2">Cladode</tissue>
    </source>
</reference>
<evidence type="ECO:0000256" key="1">
    <source>
        <dbReference type="SAM" id="Phobius"/>
    </source>
</evidence>
<dbReference type="EMBL" id="GISG01252990">
    <property type="protein sequence ID" value="MBA4671963.1"/>
    <property type="molecule type" value="Transcribed_RNA"/>
</dbReference>
<accession>A0A7C9EQ46</accession>
<evidence type="ECO:0000313" key="2">
    <source>
        <dbReference type="EMBL" id="MBA4671963.1"/>
    </source>
</evidence>
<proteinExistence type="predicted"/>
<organism evidence="2">
    <name type="scientific">Opuntia streptacantha</name>
    <name type="common">Prickly pear cactus</name>
    <name type="synonym">Opuntia cardona</name>
    <dbReference type="NCBI Taxonomy" id="393608"/>
    <lineage>
        <taxon>Eukaryota</taxon>
        <taxon>Viridiplantae</taxon>
        <taxon>Streptophyta</taxon>
        <taxon>Embryophyta</taxon>
        <taxon>Tracheophyta</taxon>
        <taxon>Spermatophyta</taxon>
        <taxon>Magnoliopsida</taxon>
        <taxon>eudicotyledons</taxon>
        <taxon>Gunneridae</taxon>
        <taxon>Pentapetalae</taxon>
        <taxon>Caryophyllales</taxon>
        <taxon>Cactineae</taxon>
        <taxon>Cactaceae</taxon>
        <taxon>Opuntioideae</taxon>
        <taxon>Opuntia</taxon>
    </lineage>
</organism>
<feature type="transmembrane region" description="Helical" evidence="1">
    <location>
        <begin position="140"/>
        <end position="166"/>
    </location>
</feature>
<reference evidence="2" key="1">
    <citation type="journal article" date="2013" name="J. Plant Res.">
        <title>Effect of fungi and light on seed germination of three Opuntia species from semiarid lands of central Mexico.</title>
        <authorList>
            <person name="Delgado-Sanchez P."/>
            <person name="Jimenez-Bremont J.F."/>
            <person name="Guerrero-Gonzalez Mde L."/>
            <person name="Flores J."/>
        </authorList>
    </citation>
    <scope>NUCLEOTIDE SEQUENCE</scope>
    <source>
        <tissue evidence="2">Cladode</tissue>
    </source>
</reference>